<evidence type="ECO:0000256" key="2">
    <source>
        <dbReference type="ARBA" id="ARBA00001933"/>
    </source>
</evidence>
<dbReference type="InterPro" id="IPR029066">
    <property type="entry name" value="PLP-binding_barrel"/>
</dbReference>
<dbReference type="InterPro" id="IPR020622">
    <property type="entry name" value="Ala_racemase_pyridoxalP-BS"/>
</dbReference>
<dbReference type="PANTHER" id="PTHR30511:SF0">
    <property type="entry name" value="ALANINE RACEMASE, CATABOLIC-RELATED"/>
    <property type="match status" value="1"/>
</dbReference>
<dbReference type="InterPro" id="IPR011079">
    <property type="entry name" value="Ala_racemase_C"/>
</dbReference>
<comment type="similarity">
    <text evidence="5">Belongs to the alanine racemase family.</text>
</comment>
<dbReference type="EC" id="5.1.1.1" evidence="5"/>
<dbReference type="InterPro" id="IPR009006">
    <property type="entry name" value="Ala_racemase/Decarboxylase_C"/>
</dbReference>
<feature type="active site" description="Proton acceptor; specific for L-alanine" evidence="5">
    <location>
        <position position="268"/>
    </location>
</feature>
<dbReference type="GO" id="GO:0030170">
    <property type="term" value="F:pyridoxal phosphate binding"/>
    <property type="evidence" value="ECO:0007669"/>
    <property type="project" value="UniProtKB-UniRule"/>
</dbReference>
<dbReference type="RefSeq" id="WP_094237894.1">
    <property type="nucleotide sequence ID" value="NZ_CP022657.1"/>
</dbReference>
<dbReference type="GO" id="GO:0009252">
    <property type="term" value="P:peptidoglycan biosynthetic process"/>
    <property type="evidence" value="ECO:0007669"/>
    <property type="project" value="TreeGrafter"/>
</dbReference>
<organism evidence="9 10">
    <name type="scientific">Tumebacillus algifaecis</name>
    <dbReference type="NCBI Taxonomy" id="1214604"/>
    <lineage>
        <taxon>Bacteria</taxon>
        <taxon>Bacillati</taxon>
        <taxon>Bacillota</taxon>
        <taxon>Bacilli</taxon>
        <taxon>Bacillales</taxon>
        <taxon>Alicyclobacillaceae</taxon>
        <taxon>Tumebacillus</taxon>
    </lineage>
</organism>
<dbReference type="InterPro" id="IPR001608">
    <property type="entry name" value="Ala_racemase_N"/>
</dbReference>
<proteinExistence type="inferred from homology"/>
<feature type="domain" description="Alanine racemase C-terminal" evidence="8">
    <location>
        <begin position="247"/>
        <end position="375"/>
    </location>
</feature>
<evidence type="ECO:0000313" key="9">
    <source>
        <dbReference type="EMBL" id="ASS76666.1"/>
    </source>
</evidence>
<sequence>MDGKYVRQTWAEINLDAIGHNVRVSKQILPPGTGVMAVVKANAYGHGASQVAEIALQNGAEYLGVAAADEAIELREAGITAPILILGYTPTNFAKDIVTYDLTQTVFNTDLLLALDRAAREQNTKAKIHLKVDTGMGRLGFTGLDEVVGFAKRAADMPGINLEGIFTHFATADELDSSYAEEQISRFAAVLERLQLAGLKIPLQHISNSAGIIQYTNCPGNMVRLGISMYGYYPSQEVPKDVELQPALRFVSHVVHLKEVPAGTKISYGATFETKAPSKIATIPVGYADGYSRLLSNKGEALIRGMRVPVVGRVCMDQLMLDVTEVEAVETGDEVVLYGRQGNSEIPLDEVADKIGTITYEVLCVLGRRVPRKFQHLGKTVEVQTM</sequence>
<comment type="function">
    <text evidence="5">Catalyzes the interconversion of L-alanine and D-alanine. May also act on other amino acids.</text>
</comment>
<comment type="cofactor">
    <cofactor evidence="2 5 6">
        <name>pyridoxal 5'-phosphate</name>
        <dbReference type="ChEBI" id="CHEBI:597326"/>
    </cofactor>
</comment>
<dbReference type="FunFam" id="3.20.20.10:FF:000002">
    <property type="entry name" value="Alanine racemase"/>
    <property type="match status" value="1"/>
</dbReference>
<name>A0A223D5H8_9BACL</name>
<dbReference type="OrthoDB" id="9813814at2"/>
<dbReference type="GO" id="GO:0005829">
    <property type="term" value="C:cytosol"/>
    <property type="evidence" value="ECO:0007669"/>
    <property type="project" value="TreeGrafter"/>
</dbReference>
<dbReference type="UniPathway" id="UPA00042">
    <property type="reaction ID" value="UER00497"/>
</dbReference>
<feature type="active site" description="Proton acceptor; specific for D-alanine" evidence="5">
    <location>
        <position position="40"/>
    </location>
</feature>
<dbReference type="FunFam" id="2.40.37.10:FF:000006">
    <property type="entry name" value="Alanine racemase"/>
    <property type="match status" value="1"/>
</dbReference>
<evidence type="ECO:0000256" key="6">
    <source>
        <dbReference type="PIRSR" id="PIRSR600821-50"/>
    </source>
</evidence>
<evidence type="ECO:0000256" key="3">
    <source>
        <dbReference type="ARBA" id="ARBA00022898"/>
    </source>
</evidence>
<dbReference type="EMBL" id="CP022657">
    <property type="protein sequence ID" value="ASS76666.1"/>
    <property type="molecule type" value="Genomic_DNA"/>
</dbReference>
<dbReference type="SUPFAM" id="SSF50621">
    <property type="entry name" value="Alanine racemase C-terminal domain-like"/>
    <property type="match status" value="1"/>
</dbReference>
<dbReference type="Gene3D" id="3.20.20.10">
    <property type="entry name" value="Alanine racemase"/>
    <property type="match status" value="1"/>
</dbReference>
<keyword evidence="4 5" id="KW-0413">Isomerase</keyword>
<evidence type="ECO:0000256" key="1">
    <source>
        <dbReference type="ARBA" id="ARBA00000316"/>
    </source>
</evidence>
<dbReference type="GO" id="GO:0008784">
    <property type="term" value="F:alanine racemase activity"/>
    <property type="evidence" value="ECO:0007669"/>
    <property type="project" value="UniProtKB-UniRule"/>
</dbReference>
<dbReference type="Pfam" id="PF01168">
    <property type="entry name" value="Ala_racemase_N"/>
    <property type="match status" value="1"/>
</dbReference>
<dbReference type="NCBIfam" id="TIGR00492">
    <property type="entry name" value="alr"/>
    <property type="match status" value="1"/>
</dbReference>
<dbReference type="Gene3D" id="2.40.37.10">
    <property type="entry name" value="Lyase, Ornithine Decarboxylase, Chain A, domain 1"/>
    <property type="match status" value="1"/>
</dbReference>
<dbReference type="Pfam" id="PF00842">
    <property type="entry name" value="Ala_racemase_C"/>
    <property type="match status" value="1"/>
</dbReference>
<reference evidence="9 10" key="1">
    <citation type="journal article" date="2015" name="Int. J. Syst. Evol. Microbiol.">
        <title>Tumebacillus algifaecis sp. nov., isolated from decomposing algal scum.</title>
        <authorList>
            <person name="Wu Y.F."/>
            <person name="Zhang B."/>
            <person name="Xing P."/>
            <person name="Wu Q.L."/>
            <person name="Liu S.J."/>
        </authorList>
    </citation>
    <scope>NUCLEOTIDE SEQUENCE [LARGE SCALE GENOMIC DNA]</scope>
    <source>
        <strain evidence="9 10">THMBR28</strain>
    </source>
</reference>
<dbReference type="SMART" id="SM01005">
    <property type="entry name" value="Ala_racemase_C"/>
    <property type="match status" value="1"/>
</dbReference>
<feature type="modified residue" description="N6-(pyridoxal phosphate)lysine" evidence="5 6">
    <location>
        <position position="40"/>
    </location>
</feature>
<comment type="pathway">
    <text evidence="5">Amino-acid biosynthesis; D-alanine biosynthesis; D-alanine from L-alanine: step 1/1.</text>
</comment>
<dbReference type="SUPFAM" id="SSF51419">
    <property type="entry name" value="PLP-binding barrel"/>
    <property type="match status" value="1"/>
</dbReference>
<gene>
    <name evidence="9" type="ORF">CIG75_17945</name>
</gene>
<accession>A0A223D5H8</accession>
<evidence type="ECO:0000259" key="8">
    <source>
        <dbReference type="SMART" id="SM01005"/>
    </source>
</evidence>
<evidence type="ECO:0000313" key="10">
    <source>
        <dbReference type="Proteomes" id="UP000214688"/>
    </source>
</evidence>
<keyword evidence="10" id="KW-1185">Reference proteome</keyword>
<dbReference type="GO" id="GO:0030632">
    <property type="term" value="P:D-alanine biosynthetic process"/>
    <property type="evidence" value="ECO:0007669"/>
    <property type="project" value="UniProtKB-UniRule"/>
</dbReference>
<dbReference type="HAMAP" id="MF_01201">
    <property type="entry name" value="Ala_racemase"/>
    <property type="match status" value="1"/>
</dbReference>
<dbReference type="PROSITE" id="PS00395">
    <property type="entry name" value="ALANINE_RACEMASE"/>
    <property type="match status" value="1"/>
</dbReference>
<evidence type="ECO:0000256" key="4">
    <source>
        <dbReference type="ARBA" id="ARBA00023235"/>
    </source>
</evidence>
<dbReference type="AlphaFoldDB" id="A0A223D5H8"/>
<dbReference type="KEGG" id="tab:CIG75_17945"/>
<comment type="catalytic activity">
    <reaction evidence="1 5">
        <text>L-alanine = D-alanine</text>
        <dbReference type="Rhea" id="RHEA:20249"/>
        <dbReference type="ChEBI" id="CHEBI:57416"/>
        <dbReference type="ChEBI" id="CHEBI:57972"/>
        <dbReference type="EC" id="5.1.1.1"/>
    </reaction>
</comment>
<feature type="binding site" evidence="5 7">
    <location>
        <position position="138"/>
    </location>
    <ligand>
        <name>substrate</name>
    </ligand>
</feature>
<dbReference type="PRINTS" id="PR00992">
    <property type="entry name" value="ALARACEMASE"/>
</dbReference>
<feature type="binding site" evidence="5 7">
    <location>
        <position position="316"/>
    </location>
    <ligand>
        <name>substrate</name>
    </ligand>
</feature>
<protein>
    <recommendedName>
        <fullName evidence="5">Alanine racemase</fullName>
        <ecNumber evidence="5">5.1.1.1</ecNumber>
    </recommendedName>
</protein>
<evidence type="ECO:0000256" key="7">
    <source>
        <dbReference type="PIRSR" id="PIRSR600821-52"/>
    </source>
</evidence>
<dbReference type="PANTHER" id="PTHR30511">
    <property type="entry name" value="ALANINE RACEMASE"/>
    <property type="match status" value="1"/>
</dbReference>
<evidence type="ECO:0000256" key="5">
    <source>
        <dbReference type="HAMAP-Rule" id="MF_01201"/>
    </source>
</evidence>
<dbReference type="Proteomes" id="UP000214688">
    <property type="component" value="Chromosome"/>
</dbReference>
<keyword evidence="3 5" id="KW-0663">Pyridoxal phosphate</keyword>
<dbReference type="InterPro" id="IPR000821">
    <property type="entry name" value="Ala_racemase"/>
</dbReference>
<dbReference type="CDD" id="cd00430">
    <property type="entry name" value="PLPDE_III_AR"/>
    <property type="match status" value="1"/>
</dbReference>